<dbReference type="PANTHER" id="PTHR43671:SF98">
    <property type="entry name" value="SERINE_THREONINE-PROTEIN KINASE NEK11"/>
    <property type="match status" value="1"/>
</dbReference>
<keyword evidence="4" id="KW-0808">Transferase</keyword>
<evidence type="ECO:0000256" key="5">
    <source>
        <dbReference type="ARBA" id="ARBA00022741"/>
    </source>
</evidence>
<dbReference type="EC" id="2.7.11.1" evidence="2"/>
<evidence type="ECO:0000256" key="2">
    <source>
        <dbReference type="ARBA" id="ARBA00012513"/>
    </source>
</evidence>
<feature type="binding site" evidence="10">
    <location>
        <position position="201"/>
    </location>
    <ligand>
        <name>ATP</name>
        <dbReference type="ChEBI" id="CHEBI:30616"/>
    </ligand>
</feature>
<protein>
    <recommendedName>
        <fullName evidence="2">non-specific serine/threonine protein kinase</fullName>
        <ecNumber evidence="2">2.7.11.1</ecNumber>
    </recommendedName>
</protein>
<evidence type="ECO:0000256" key="9">
    <source>
        <dbReference type="ARBA" id="ARBA00048679"/>
    </source>
</evidence>
<feature type="region of interest" description="Disordered" evidence="11">
    <location>
        <begin position="466"/>
        <end position="573"/>
    </location>
</feature>
<feature type="domain" description="Protein kinase" evidence="12">
    <location>
        <begin position="172"/>
        <end position="428"/>
    </location>
</feature>
<sequence>MPHPLALFSLAPRGKRAQAIVDHALNQHLVSLLGTQRVLDVGHIRSKDNNNALVTLGRDGDIYLEGSSISKTQCAFEIDSNNVVMFYDRSHSQTSQVSGANAKPFQPGRGRKVVVQQNLNTIIGMGDQRQEAATLEENPRFARTIDVADTVAPSRRETRIHTPGPQQSGIRYYATSLLGAGAFGEVRKAIDVDSGLVMAVKAVRPPSAIADEAVRMKFYQQFKREVEALSSCKHPCILDFIWLDEWDGFSPKIFMGLKDGTLTSLIRSGAHPRVERLSQTVLHHMLQALDYLTCIKGIIHRDVKPDNILYVVKDGQYHFQLGDMGLSNQARLAVTKAGTQIFMAPELTQEKPPQTDKLDVWSLFVTMLWTLDSDGFRAKAQIFTGELAAQSEVLRLADDPNLAKLADMGRADPEKRASAAQMLIKNFEGKGLVTARAQVPPIGGTPAPIVGVANSNPATENIQATNVVTPPAVSPPRKQRHTTPLTPGGGPRTVKPNKPQAMDTRAGAGRVVKSRRLPRASPAAAGRVQRALSEPKSPASCGPSPPSDYSPSPPAYYASTAPSDDTGDPMDLE</sequence>
<reference evidence="13 14" key="1">
    <citation type="submission" date="2023-01" db="EMBL/GenBank/DDBJ databases">
        <title>Analysis of 21 Apiospora genomes using comparative genomics revels a genus with tremendous synthesis potential of carbohydrate active enzymes and secondary metabolites.</title>
        <authorList>
            <person name="Sorensen T."/>
        </authorList>
    </citation>
    <scope>NUCLEOTIDE SEQUENCE [LARGE SCALE GENOMIC DNA]</scope>
    <source>
        <strain evidence="13 14">CBS 114990</strain>
    </source>
</reference>
<dbReference type="PANTHER" id="PTHR43671">
    <property type="entry name" value="SERINE/THREONINE-PROTEIN KINASE NEK"/>
    <property type="match status" value="1"/>
</dbReference>
<evidence type="ECO:0000256" key="10">
    <source>
        <dbReference type="PROSITE-ProRule" id="PRU10141"/>
    </source>
</evidence>
<gene>
    <name evidence="13" type="ORF">PG997_009215</name>
</gene>
<evidence type="ECO:0000256" key="11">
    <source>
        <dbReference type="SAM" id="MobiDB-lite"/>
    </source>
</evidence>
<dbReference type="PROSITE" id="PS50011">
    <property type="entry name" value="PROTEIN_KINASE_DOM"/>
    <property type="match status" value="1"/>
</dbReference>
<evidence type="ECO:0000256" key="8">
    <source>
        <dbReference type="ARBA" id="ARBA00047899"/>
    </source>
</evidence>
<keyword evidence="5 10" id="KW-0547">Nucleotide-binding</keyword>
<comment type="similarity">
    <text evidence="1">Belongs to the protein kinase superfamily. NEK Ser/Thr protein kinase family. NIMA subfamily.</text>
</comment>
<keyword evidence="6" id="KW-0418">Kinase</keyword>
<dbReference type="InterPro" id="IPR050660">
    <property type="entry name" value="NEK_Ser/Thr_kinase"/>
</dbReference>
<keyword evidence="3" id="KW-0723">Serine/threonine-protein kinase</keyword>
<dbReference type="PROSITE" id="PS00108">
    <property type="entry name" value="PROTEIN_KINASE_ST"/>
    <property type="match status" value="1"/>
</dbReference>
<organism evidence="13 14">
    <name type="scientific">Apiospora hydei</name>
    <dbReference type="NCBI Taxonomy" id="1337664"/>
    <lineage>
        <taxon>Eukaryota</taxon>
        <taxon>Fungi</taxon>
        <taxon>Dikarya</taxon>
        <taxon>Ascomycota</taxon>
        <taxon>Pezizomycotina</taxon>
        <taxon>Sordariomycetes</taxon>
        <taxon>Xylariomycetidae</taxon>
        <taxon>Amphisphaeriales</taxon>
        <taxon>Apiosporaceae</taxon>
        <taxon>Apiospora</taxon>
    </lineage>
</organism>
<dbReference type="SMART" id="SM00220">
    <property type="entry name" value="S_TKc"/>
    <property type="match status" value="1"/>
</dbReference>
<dbReference type="PROSITE" id="PS00107">
    <property type="entry name" value="PROTEIN_KINASE_ATP"/>
    <property type="match status" value="1"/>
</dbReference>
<keyword evidence="14" id="KW-1185">Reference proteome</keyword>
<dbReference type="GeneID" id="92046590"/>
<evidence type="ECO:0000313" key="14">
    <source>
        <dbReference type="Proteomes" id="UP001433268"/>
    </source>
</evidence>
<evidence type="ECO:0000256" key="1">
    <source>
        <dbReference type="ARBA" id="ARBA00010886"/>
    </source>
</evidence>
<dbReference type="Gene3D" id="1.10.510.10">
    <property type="entry name" value="Transferase(Phosphotransferase) domain 1"/>
    <property type="match status" value="1"/>
</dbReference>
<accession>A0ABR1VTK6</accession>
<evidence type="ECO:0000256" key="6">
    <source>
        <dbReference type="ARBA" id="ARBA00022777"/>
    </source>
</evidence>
<comment type="caution">
    <text evidence="13">The sequence shown here is derived from an EMBL/GenBank/DDBJ whole genome shotgun (WGS) entry which is preliminary data.</text>
</comment>
<evidence type="ECO:0000256" key="3">
    <source>
        <dbReference type="ARBA" id="ARBA00022527"/>
    </source>
</evidence>
<evidence type="ECO:0000313" key="13">
    <source>
        <dbReference type="EMBL" id="KAK8074552.1"/>
    </source>
</evidence>
<evidence type="ECO:0000256" key="4">
    <source>
        <dbReference type="ARBA" id="ARBA00022679"/>
    </source>
</evidence>
<evidence type="ECO:0000259" key="12">
    <source>
        <dbReference type="PROSITE" id="PS50011"/>
    </source>
</evidence>
<comment type="catalytic activity">
    <reaction evidence="9">
        <text>L-seryl-[protein] + ATP = O-phospho-L-seryl-[protein] + ADP + H(+)</text>
        <dbReference type="Rhea" id="RHEA:17989"/>
        <dbReference type="Rhea" id="RHEA-COMP:9863"/>
        <dbReference type="Rhea" id="RHEA-COMP:11604"/>
        <dbReference type="ChEBI" id="CHEBI:15378"/>
        <dbReference type="ChEBI" id="CHEBI:29999"/>
        <dbReference type="ChEBI" id="CHEBI:30616"/>
        <dbReference type="ChEBI" id="CHEBI:83421"/>
        <dbReference type="ChEBI" id="CHEBI:456216"/>
        <dbReference type="EC" id="2.7.11.1"/>
    </reaction>
</comment>
<dbReference type="Proteomes" id="UP001433268">
    <property type="component" value="Unassembled WGS sequence"/>
</dbReference>
<comment type="catalytic activity">
    <reaction evidence="8">
        <text>L-threonyl-[protein] + ATP = O-phospho-L-threonyl-[protein] + ADP + H(+)</text>
        <dbReference type="Rhea" id="RHEA:46608"/>
        <dbReference type="Rhea" id="RHEA-COMP:11060"/>
        <dbReference type="Rhea" id="RHEA-COMP:11605"/>
        <dbReference type="ChEBI" id="CHEBI:15378"/>
        <dbReference type="ChEBI" id="CHEBI:30013"/>
        <dbReference type="ChEBI" id="CHEBI:30616"/>
        <dbReference type="ChEBI" id="CHEBI:61977"/>
        <dbReference type="ChEBI" id="CHEBI:456216"/>
        <dbReference type="EC" id="2.7.11.1"/>
    </reaction>
</comment>
<name>A0ABR1VTK6_9PEZI</name>
<dbReference type="Pfam" id="PF00069">
    <property type="entry name" value="Pkinase"/>
    <property type="match status" value="1"/>
</dbReference>
<dbReference type="InterPro" id="IPR011009">
    <property type="entry name" value="Kinase-like_dom_sf"/>
</dbReference>
<evidence type="ECO:0000256" key="7">
    <source>
        <dbReference type="ARBA" id="ARBA00022840"/>
    </source>
</evidence>
<dbReference type="InterPro" id="IPR008271">
    <property type="entry name" value="Ser/Thr_kinase_AS"/>
</dbReference>
<feature type="compositionally biased region" description="Pro residues" evidence="11">
    <location>
        <begin position="543"/>
        <end position="554"/>
    </location>
</feature>
<dbReference type="RefSeq" id="XP_066665492.1">
    <property type="nucleotide sequence ID" value="XM_066813530.1"/>
</dbReference>
<dbReference type="CDD" id="cd00180">
    <property type="entry name" value="PKc"/>
    <property type="match status" value="1"/>
</dbReference>
<proteinExistence type="inferred from homology"/>
<dbReference type="SUPFAM" id="SSF56112">
    <property type="entry name" value="Protein kinase-like (PK-like)"/>
    <property type="match status" value="1"/>
</dbReference>
<keyword evidence="7 10" id="KW-0067">ATP-binding</keyword>
<dbReference type="InterPro" id="IPR017441">
    <property type="entry name" value="Protein_kinase_ATP_BS"/>
</dbReference>
<dbReference type="InterPro" id="IPR000719">
    <property type="entry name" value="Prot_kinase_dom"/>
</dbReference>
<dbReference type="EMBL" id="JAQQWN010000007">
    <property type="protein sequence ID" value="KAK8074552.1"/>
    <property type="molecule type" value="Genomic_DNA"/>
</dbReference>